<reference evidence="1 2" key="1">
    <citation type="submission" date="2022-07" db="EMBL/GenBank/DDBJ databases">
        <title>Characterization of plant growth promoting rhizobacteria (PGPR) for use as bioinoculants in agriculture.</title>
        <authorList>
            <person name="Hassen A.I."/>
            <person name="Pierneef R."/>
        </authorList>
    </citation>
    <scope>NUCLEOTIDE SEQUENCE [LARGE SCALE GENOMIC DNA]</scope>
    <source>
        <strain evidence="1 2">SARCC-3054</strain>
    </source>
</reference>
<keyword evidence="2" id="KW-1185">Reference proteome</keyword>
<protein>
    <recommendedName>
        <fullName evidence="3">RCK N-terminal domain-containing protein</fullName>
    </recommendedName>
</protein>
<dbReference type="Proteomes" id="UP001207830">
    <property type="component" value="Unassembled WGS sequence"/>
</dbReference>
<gene>
    <name evidence="1" type="ORF">NQF78_13125</name>
</gene>
<dbReference type="RefSeq" id="WP_177490664.1">
    <property type="nucleotide sequence ID" value="NZ_JANIGP010000008.1"/>
</dbReference>
<name>A0ABT3YUT3_9PSED</name>
<proteinExistence type="predicted"/>
<comment type="caution">
    <text evidence="1">The sequence shown here is derived from an EMBL/GenBank/DDBJ whole genome shotgun (WGS) entry which is preliminary data.</text>
</comment>
<evidence type="ECO:0008006" key="3">
    <source>
        <dbReference type="Google" id="ProtNLM"/>
    </source>
</evidence>
<accession>A0ABT3YUT3</accession>
<evidence type="ECO:0000313" key="2">
    <source>
        <dbReference type="Proteomes" id="UP001207830"/>
    </source>
</evidence>
<sequence length="141" mass="16409">MQNNPNRVAVIGRRFGGLLEFSRQLNDLNIFHITLRKSSIEIVKMLEAGERFDTLVFDNFEIPRDSDCLRSIAWYRAVDLIILTADVNFQQRREILEWAKKRSLPPLRVLPLPVRADDFKQVMTTPSTAQQKAIFRQTGHQ</sequence>
<dbReference type="EMBL" id="JANIGP010000008">
    <property type="protein sequence ID" value="MCY0109262.1"/>
    <property type="molecule type" value="Genomic_DNA"/>
</dbReference>
<organism evidence="1 2">
    <name type="scientific">Pseudomonas monsensis</name>
    <dbReference type="NCBI Taxonomy" id="2745509"/>
    <lineage>
        <taxon>Bacteria</taxon>
        <taxon>Pseudomonadati</taxon>
        <taxon>Pseudomonadota</taxon>
        <taxon>Gammaproteobacteria</taxon>
        <taxon>Pseudomonadales</taxon>
        <taxon>Pseudomonadaceae</taxon>
        <taxon>Pseudomonas</taxon>
    </lineage>
</organism>
<evidence type="ECO:0000313" key="1">
    <source>
        <dbReference type="EMBL" id="MCY0109262.1"/>
    </source>
</evidence>